<dbReference type="Gene3D" id="3.90.1590.10">
    <property type="entry name" value="glutathione-dependent formaldehyde- activating enzyme (gfa)"/>
    <property type="match status" value="1"/>
</dbReference>
<feature type="domain" description="CENP-V/GFA" evidence="5">
    <location>
        <begin position="7"/>
        <end position="122"/>
    </location>
</feature>
<protein>
    <recommendedName>
        <fullName evidence="5">CENP-V/GFA domain-containing protein</fullName>
    </recommendedName>
</protein>
<dbReference type="PANTHER" id="PTHR33337">
    <property type="entry name" value="GFA DOMAIN-CONTAINING PROTEIN"/>
    <property type="match status" value="1"/>
</dbReference>
<evidence type="ECO:0000256" key="1">
    <source>
        <dbReference type="ARBA" id="ARBA00005495"/>
    </source>
</evidence>
<dbReference type="InterPro" id="IPR011057">
    <property type="entry name" value="Mss4-like_sf"/>
</dbReference>
<dbReference type="SUPFAM" id="SSF51316">
    <property type="entry name" value="Mss4-like"/>
    <property type="match status" value="1"/>
</dbReference>
<keyword evidence="2" id="KW-0479">Metal-binding</keyword>
<evidence type="ECO:0000313" key="6">
    <source>
        <dbReference type="EMBL" id="KCZ91907.1"/>
    </source>
</evidence>
<dbReference type="GO" id="GO:0046872">
    <property type="term" value="F:metal ion binding"/>
    <property type="evidence" value="ECO:0007669"/>
    <property type="project" value="UniProtKB-KW"/>
</dbReference>
<dbReference type="Pfam" id="PF04828">
    <property type="entry name" value="GFA"/>
    <property type="match status" value="1"/>
</dbReference>
<dbReference type="EMBL" id="ARYI01000010">
    <property type="protein sequence ID" value="KCZ91907.1"/>
    <property type="molecule type" value="Genomic_DNA"/>
</dbReference>
<dbReference type="InterPro" id="IPR006913">
    <property type="entry name" value="CENP-V/GFA"/>
</dbReference>
<dbReference type="Proteomes" id="UP000025061">
    <property type="component" value="Unassembled WGS sequence"/>
</dbReference>
<evidence type="ECO:0000259" key="5">
    <source>
        <dbReference type="PROSITE" id="PS51891"/>
    </source>
</evidence>
<accession>A0A059FMS6</accession>
<evidence type="ECO:0000256" key="3">
    <source>
        <dbReference type="ARBA" id="ARBA00022833"/>
    </source>
</evidence>
<name>A0A059FMS6_9PROT</name>
<proteinExistence type="inferred from homology"/>
<organism evidence="6 7">
    <name type="scientific">Hyphomonas hirschiana VP5</name>
    <dbReference type="NCBI Taxonomy" id="1280951"/>
    <lineage>
        <taxon>Bacteria</taxon>
        <taxon>Pseudomonadati</taxon>
        <taxon>Pseudomonadota</taxon>
        <taxon>Alphaproteobacteria</taxon>
        <taxon>Hyphomonadales</taxon>
        <taxon>Hyphomonadaceae</taxon>
        <taxon>Hyphomonas</taxon>
    </lineage>
</organism>
<comment type="similarity">
    <text evidence="1">Belongs to the Gfa family.</text>
</comment>
<dbReference type="PROSITE" id="PS51891">
    <property type="entry name" value="CENP_V_GFA"/>
    <property type="match status" value="1"/>
</dbReference>
<comment type="caution">
    <text evidence="6">The sequence shown here is derived from an EMBL/GenBank/DDBJ whole genome shotgun (WGS) entry which is preliminary data.</text>
</comment>
<gene>
    <name evidence="6" type="ORF">HHI_11779</name>
</gene>
<dbReference type="PATRIC" id="fig|1280951.3.peg.2373"/>
<dbReference type="RefSeq" id="WP_011648389.1">
    <property type="nucleotide sequence ID" value="NZ_ARYI01000010.1"/>
</dbReference>
<dbReference type="PANTHER" id="PTHR33337:SF40">
    <property type="entry name" value="CENP-V_GFA DOMAIN-CONTAINING PROTEIN-RELATED"/>
    <property type="match status" value="1"/>
</dbReference>
<dbReference type="GO" id="GO:0016846">
    <property type="term" value="F:carbon-sulfur lyase activity"/>
    <property type="evidence" value="ECO:0007669"/>
    <property type="project" value="InterPro"/>
</dbReference>
<evidence type="ECO:0000313" key="7">
    <source>
        <dbReference type="Proteomes" id="UP000025061"/>
    </source>
</evidence>
<dbReference type="OrthoDB" id="9807246at2"/>
<sequence>MTDTGKIEGGCQCGAVRYEIASAPERISVCHCRDCQKSAGAPMVAWAMIPADDFRVSAGEARSVNSSGDSFRYFCGNCGTGLYYTNETYLPGIVDVQLMTLDTPEAFPPGAQVQTAEQAGWVTHLAAIPAFTRYPGAD</sequence>
<reference evidence="6 7" key="1">
    <citation type="submission" date="2013-04" db="EMBL/GenBank/DDBJ databases">
        <title>Hyphomonas hirschiana VP5 Genome Sequencing.</title>
        <authorList>
            <person name="Lai Q."/>
            <person name="Shao Z."/>
        </authorList>
    </citation>
    <scope>NUCLEOTIDE SEQUENCE [LARGE SCALE GENOMIC DNA]</scope>
    <source>
        <strain evidence="6 7">VP5</strain>
    </source>
</reference>
<evidence type="ECO:0000256" key="2">
    <source>
        <dbReference type="ARBA" id="ARBA00022723"/>
    </source>
</evidence>
<keyword evidence="7" id="KW-1185">Reference proteome</keyword>
<keyword evidence="4" id="KW-0456">Lyase</keyword>
<evidence type="ECO:0000256" key="4">
    <source>
        <dbReference type="ARBA" id="ARBA00023239"/>
    </source>
</evidence>
<keyword evidence="3" id="KW-0862">Zinc</keyword>
<dbReference type="AlphaFoldDB" id="A0A059FMS6"/>